<dbReference type="InterPro" id="IPR023408">
    <property type="entry name" value="MscS_beta-dom_sf"/>
</dbReference>
<feature type="transmembrane region" description="Helical" evidence="7">
    <location>
        <begin position="75"/>
        <end position="95"/>
    </location>
</feature>
<dbReference type="GO" id="GO:0008381">
    <property type="term" value="F:mechanosensitive monoatomic ion channel activity"/>
    <property type="evidence" value="ECO:0007669"/>
    <property type="project" value="InterPro"/>
</dbReference>
<proteinExistence type="inferred from homology"/>
<dbReference type="InterPro" id="IPR011014">
    <property type="entry name" value="MscS_channel_TM-2"/>
</dbReference>
<evidence type="ECO:0000256" key="2">
    <source>
        <dbReference type="ARBA" id="ARBA00008017"/>
    </source>
</evidence>
<keyword evidence="6 7" id="KW-0472">Membrane</keyword>
<sequence length="293" mass="31372">MQWLDQISSEWALVIRIGLIVVGLILLRWILLVMVRRIVTTVTSGVKKREGAADTKALDASPLARARIVQRARTIGLVLSNLITAGLTISALIAILSELGIAIGALAAGAGILGAALGFGAQSLVRDFLAGLFIVVEDQFGVGDFVDLGAATGVVESIRLRVTQVRDAEGTVWYVRNGEILRVGNQSQGWSRIILDLPLAYNANLEKAKKALEGAAAKLTETPTIKTGLIGKAEVWGIQALAGEEVVFRMVQQVRPSKKDVITRALRQEVKKALDKAGIELATPERNARAAKK</sequence>
<dbReference type="SUPFAM" id="SSF82689">
    <property type="entry name" value="Mechanosensitive channel protein MscS (YggB), C-terminal domain"/>
    <property type="match status" value="1"/>
</dbReference>
<keyword evidence="5 7" id="KW-1133">Transmembrane helix</keyword>
<accession>A0A6J6IVK3</accession>
<dbReference type="Gene3D" id="1.10.287.1260">
    <property type="match status" value="1"/>
</dbReference>
<evidence type="ECO:0000259" key="9">
    <source>
        <dbReference type="Pfam" id="PF21088"/>
    </source>
</evidence>
<keyword evidence="4 7" id="KW-0812">Transmembrane</keyword>
<dbReference type="InterPro" id="IPR049142">
    <property type="entry name" value="MS_channel_1st"/>
</dbReference>
<feature type="domain" description="Mechanosensitive ion channel MscS" evidence="8">
    <location>
        <begin position="124"/>
        <end position="187"/>
    </location>
</feature>
<dbReference type="Pfam" id="PF21088">
    <property type="entry name" value="MS_channel_1st"/>
    <property type="match status" value="1"/>
</dbReference>
<evidence type="ECO:0000256" key="5">
    <source>
        <dbReference type="ARBA" id="ARBA00022989"/>
    </source>
</evidence>
<dbReference type="InterPro" id="IPR011066">
    <property type="entry name" value="MscS_channel_C_sf"/>
</dbReference>
<dbReference type="SUPFAM" id="SSF50182">
    <property type="entry name" value="Sm-like ribonucleoproteins"/>
    <property type="match status" value="1"/>
</dbReference>
<evidence type="ECO:0000256" key="1">
    <source>
        <dbReference type="ARBA" id="ARBA00004651"/>
    </source>
</evidence>
<protein>
    <submittedName>
        <fullName evidence="10">Unannotated protein</fullName>
    </submittedName>
</protein>
<gene>
    <name evidence="10" type="ORF">UFOPK2032_00417</name>
</gene>
<evidence type="ECO:0000256" key="6">
    <source>
        <dbReference type="ARBA" id="ARBA00023136"/>
    </source>
</evidence>
<evidence type="ECO:0000256" key="3">
    <source>
        <dbReference type="ARBA" id="ARBA00022475"/>
    </source>
</evidence>
<organism evidence="10">
    <name type="scientific">freshwater metagenome</name>
    <dbReference type="NCBI Taxonomy" id="449393"/>
    <lineage>
        <taxon>unclassified sequences</taxon>
        <taxon>metagenomes</taxon>
        <taxon>ecological metagenomes</taxon>
    </lineage>
</organism>
<dbReference type="PANTHER" id="PTHR30460">
    <property type="entry name" value="MODERATE CONDUCTANCE MECHANOSENSITIVE CHANNEL YBIO"/>
    <property type="match status" value="1"/>
</dbReference>
<reference evidence="10" key="1">
    <citation type="submission" date="2020-05" db="EMBL/GenBank/DDBJ databases">
        <authorList>
            <person name="Chiriac C."/>
            <person name="Salcher M."/>
            <person name="Ghai R."/>
            <person name="Kavagutti S V."/>
        </authorList>
    </citation>
    <scope>NUCLEOTIDE SEQUENCE</scope>
</reference>
<evidence type="ECO:0000259" key="8">
    <source>
        <dbReference type="Pfam" id="PF00924"/>
    </source>
</evidence>
<feature type="domain" description="Mechanosensitive ion channel transmembrane helices 2/3" evidence="9">
    <location>
        <begin position="81"/>
        <end position="122"/>
    </location>
</feature>
<dbReference type="EMBL" id="CAEZVM010000009">
    <property type="protein sequence ID" value="CAB4628434.1"/>
    <property type="molecule type" value="Genomic_DNA"/>
</dbReference>
<evidence type="ECO:0000313" key="10">
    <source>
        <dbReference type="EMBL" id="CAB4628434.1"/>
    </source>
</evidence>
<feature type="transmembrane region" description="Helical" evidence="7">
    <location>
        <begin position="101"/>
        <end position="121"/>
    </location>
</feature>
<name>A0A6J6IVK3_9ZZZZ</name>
<feature type="transmembrane region" description="Helical" evidence="7">
    <location>
        <begin position="12"/>
        <end position="31"/>
    </location>
</feature>
<comment type="subcellular location">
    <subcellularLocation>
        <location evidence="1">Cell membrane</location>
        <topology evidence="1">Multi-pass membrane protein</topology>
    </subcellularLocation>
</comment>
<evidence type="ECO:0000256" key="4">
    <source>
        <dbReference type="ARBA" id="ARBA00022692"/>
    </source>
</evidence>
<comment type="similarity">
    <text evidence="2">Belongs to the MscS (TC 1.A.23) family.</text>
</comment>
<dbReference type="GO" id="GO:0005886">
    <property type="term" value="C:plasma membrane"/>
    <property type="evidence" value="ECO:0007669"/>
    <property type="project" value="UniProtKB-SubCell"/>
</dbReference>
<dbReference type="Gene3D" id="3.30.70.100">
    <property type="match status" value="1"/>
</dbReference>
<dbReference type="InterPro" id="IPR045276">
    <property type="entry name" value="YbiO_bact"/>
</dbReference>
<dbReference type="Pfam" id="PF00924">
    <property type="entry name" value="MS_channel_2nd"/>
    <property type="match status" value="1"/>
</dbReference>
<dbReference type="InterPro" id="IPR006685">
    <property type="entry name" value="MscS_channel_2nd"/>
</dbReference>
<dbReference type="InterPro" id="IPR010920">
    <property type="entry name" value="LSM_dom_sf"/>
</dbReference>
<dbReference type="SUPFAM" id="SSF82861">
    <property type="entry name" value="Mechanosensitive channel protein MscS (YggB), transmembrane region"/>
    <property type="match status" value="1"/>
</dbReference>
<dbReference type="Gene3D" id="2.30.30.60">
    <property type="match status" value="1"/>
</dbReference>
<evidence type="ECO:0000256" key="7">
    <source>
        <dbReference type="SAM" id="Phobius"/>
    </source>
</evidence>
<dbReference type="FunFam" id="2.30.30.60:FF:000001">
    <property type="entry name" value="MscS Mechanosensitive ion channel"/>
    <property type="match status" value="1"/>
</dbReference>
<dbReference type="AlphaFoldDB" id="A0A6J6IVK3"/>
<keyword evidence="3" id="KW-1003">Cell membrane</keyword>
<dbReference type="PANTHER" id="PTHR30460:SF0">
    <property type="entry name" value="MODERATE CONDUCTANCE MECHANOSENSITIVE CHANNEL YBIO"/>
    <property type="match status" value="1"/>
</dbReference>